<evidence type="ECO:0000256" key="1">
    <source>
        <dbReference type="SAM" id="MobiDB-lite"/>
    </source>
</evidence>
<protein>
    <submittedName>
        <fullName evidence="2">Uncharacterized protein</fullName>
    </submittedName>
</protein>
<dbReference type="Proteomes" id="UP001145742">
    <property type="component" value="Unassembled WGS sequence"/>
</dbReference>
<accession>A0ABQ9D5E7</accession>
<gene>
    <name evidence="2" type="ORF">WISP_78455</name>
</gene>
<proteinExistence type="predicted"/>
<feature type="region of interest" description="Disordered" evidence="1">
    <location>
        <begin position="1"/>
        <end position="23"/>
    </location>
</feature>
<comment type="caution">
    <text evidence="2">The sequence shown here is derived from an EMBL/GenBank/DDBJ whole genome shotgun (WGS) entry which is preliminary data.</text>
</comment>
<organism evidence="2 3">
    <name type="scientific">Willisornis vidua</name>
    <name type="common">Xingu scale-backed antbird</name>
    <dbReference type="NCBI Taxonomy" id="1566151"/>
    <lineage>
        <taxon>Eukaryota</taxon>
        <taxon>Metazoa</taxon>
        <taxon>Chordata</taxon>
        <taxon>Craniata</taxon>
        <taxon>Vertebrata</taxon>
        <taxon>Euteleostomi</taxon>
        <taxon>Archelosauria</taxon>
        <taxon>Archosauria</taxon>
        <taxon>Dinosauria</taxon>
        <taxon>Saurischia</taxon>
        <taxon>Theropoda</taxon>
        <taxon>Coelurosauria</taxon>
        <taxon>Aves</taxon>
        <taxon>Neognathae</taxon>
        <taxon>Neoaves</taxon>
        <taxon>Telluraves</taxon>
        <taxon>Australaves</taxon>
        <taxon>Passeriformes</taxon>
        <taxon>Thamnophilidae</taxon>
        <taxon>Willisornis</taxon>
    </lineage>
</organism>
<reference evidence="2" key="1">
    <citation type="submission" date="2019-10" db="EMBL/GenBank/DDBJ databases">
        <authorList>
            <person name="Soares A.E.R."/>
            <person name="Aleixo A."/>
            <person name="Schneider P."/>
            <person name="Miyaki C.Y."/>
            <person name="Schneider M.P."/>
            <person name="Mello C."/>
            <person name="Vasconcelos A.T.R."/>
        </authorList>
    </citation>
    <scope>NUCLEOTIDE SEQUENCE</scope>
    <source>
        <tissue evidence="2">Muscle</tissue>
    </source>
</reference>
<keyword evidence="3" id="KW-1185">Reference proteome</keyword>
<evidence type="ECO:0000313" key="2">
    <source>
        <dbReference type="EMBL" id="KAJ7415414.1"/>
    </source>
</evidence>
<evidence type="ECO:0000313" key="3">
    <source>
        <dbReference type="Proteomes" id="UP001145742"/>
    </source>
</evidence>
<sequence length="84" mass="9206">MEIHAGAEPDLQPLEEPHAGTGGCLKDGCEPLLKQIPVRVLQTHGERSSHEIRFTGKCQILPELLGITGILQQETKERQAKANL</sequence>
<name>A0ABQ9D5E7_9PASS</name>
<dbReference type="EMBL" id="WHWB01033950">
    <property type="protein sequence ID" value="KAJ7415414.1"/>
    <property type="molecule type" value="Genomic_DNA"/>
</dbReference>